<name>A0ABN7X196_GIGMA</name>
<keyword evidence="2" id="KW-1185">Reference proteome</keyword>
<feature type="non-terminal residue" evidence="1">
    <location>
        <position position="1"/>
    </location>
</feature>
<dbReference type="Proteomes" id="UP000789901">
    <property type="component" value="Unassembled WGS sequence"/>
</dbReference>
<gene>
    <name evidence="1" type="ORF">GMARGA_LOCUS37734</name>
</gene>
<dbReference type="EMBL" id="CAJVQB010080245">
    <property type="protein sequence ID" value="CAG8845607.1"/>
    <property type="molecule type" value="Genomic_DNA"/>
</dbReference>
<evidence type="ECO:0000313" key="2">
    <source>
        <dbReference type="Proteomes" id="UP000789901"/>
    </source>
</evidence>
<protein>
    <submittedName>
        <fullName evidence="1">23_t:CDS:1</fullName>
    </submittedName>
</protein>
<accession>A0ABN7X196</accession>
<evidence type="ECO:0000313" key="1">
    <source>
        <dbReference type="EMBL" id="CAG8845607.1"/>
    </source>
</evidence>
<proteinExistence type="predicted"/>
<feature type="non-terminal residue" evidence="1">
    <location>
        <position position="68"/>
    </location>
</feature>
<sequence>APQAPNERLNNKKEIDQERHRLEELAQRLGYLNAPKLDATVVTKNIAIESGFSSTAKKDKGKEPRVIE</sequence>
<organism evidence="1 2">
    <name type="scientific">Gigaspora margarita</name>
    <dbReference type="NCBI Taxonomy" id="4874"/>
    <lineage>
        <taxon>Eukaryota</taxon>
        <taxon>Fungi</taxon>
        <taxon>Fungi incertae sedis</taxon>
        <taxon>Mucoromycota</taxon>
        <taxon>Glomeromycotina</taxon>
        <taxon>Glomeromycetes</taxon>
        <taxon>Diversisporales</taxon>
        <taxon>Gigasporaceae</taxon>
        <taxon>Gigaspora</taxon>
    </lineage>
</organism>
<reference evidence="1 2" key="1">
    <citation type="submission" date="2021-06" db="EMBL/GenBank/DDBJ databases">
        <authorList>
            <person name="Kallberg Y."/>
            <person name="Tangrot J."/>
            <person name="Rosling A."/>
        </authorList>
    </citation>
    <scope>NUCLEOTIDE SEQUENCE [LARGE SCALE GENOMIC DNA]</scope>
    <source>
        <strain evidence="1 2">120-4 pot B 10/14</strain>
    </source>
</reference>
<comment type="caution">
    <text evidence="1">The sequence shown here is derived from an EMBL/GenBank/DDBJ whole genome shotgun (WGS) entry which is preliminary data.</text>
</comment>